<dbReference type="InterPro" id="IPR029045">
    <property type="entry name" value="ClpP/crotonase-like_dom_sf"/>
</dbReference>
<evidence type="ECO:0000256" key="1">
    <source>
        <dbReference type="ARBA" id="ARBA00005254"/>
    </source>
</evidence>
<reference evidence="4 5" key="1">
    <citation type="submission" date="2019-08" db="EMBL/GenBank/DDBJ databases">
        <title>Hyperibacter terrae gen. nov., sp. nov. and Hyperibacter viscosus sp. nov., two new members in the family Rhodospirillaceae isolated from the rhizosphere of Hypericum perforatum.</title>
        <authorList>
            <person name="Noviana Z."/>
        </authorList>
    </citation>
    <scope>NUCLEOTIDE SEQUENCE [LARGE SCALE GENOMIC DNA]</scope>
    <source>
        <strain evidence="4 5">R5913</strain>
    </source>
</reference>
<dbReference type="PANTHER" id="PTHR11941:SF54">
    <property type="entry name" value="ENOYL-COA HYDRATASE, MITOCHONDRIAL"/>
    <property type="match status" value="1"/>
</dbReference>
<sequence length="262" mass="28300">MNATSSSSVLLTRDGAVATVTLNRPERLNALDLAMWRRLGEVLREIEADSHLRAVLVRGAGQAFAAGADLAEFATARATAADAEAYGQVMVAALHRLRDLPLPTVAMIRGACVGAGLEIAIMCDLRIAAEGSRFGVPIQKVGVVMPWPELGDLIETVGRATALEILLEGRLFDAAEAAAKGLITRVVPTDRLESEAEDTLRRLTHGAPTSHRLHKRMARRLTNAAPLSPEEWREAYAAVESADYREGLAAFTEKRKPRFSGR</sequence>
<dbReference type="CDD" id="cd06558">
    <property type="entry name" value="crotonase-like"/>
    <property type="match status" value="1"/>
</dbReference>
<accession>A0A5J6MG09</accession>
<dbReference type="InterPro" id="IPR014748">
    <property type="entry name" value="Enoyl-CoA_hydra_C"/>
</dbReference>
<dbReference type="OrthoDB" id="9795613at2"/>
<dbReference type="InterPro" id="IPR001753">
    <property type="entry name" value="Enoyl-CoA_hydra/iso"/>
</dbReference>
<dbReference type="SUPFAM" id="SSF52096">
    <property type="entry name" value="ClpP/crotonase"/>
    <property type="match status" value="1"/>
</dbReference>
<dbReference type="AlphaFoldDB" id="A0A5J6MG09"/>
<dbReference type="Gene3D" id="3.90.226.10">
    <property type="entry name" value="2-enoyl-CoA Hydratase, Chain A, domain 1"/>
    <property type="match status" value="1"/>
</dbReference>
<proteinExistence type="inferred from homology"/>
<dbReference type="Proteomes" id="UP000326202">
    <property type="component" value="Chromosome"/>
</dbReference>
<comment type="similarity">
    <text evidence="1 3">Belongs to the enoyl-CoA hydratase/isomerase family.</text>
</comment>
<keyword evidence="5" id="KW-1185">Reference proteome</keyword>
<evidence type="ECO:0000256" key="2">
    <source>
        <dbReference type="ARBA" id="ARBA00023239"/>
    </source>
</evidence>
<evidence type="ECO:0000313" key="5">
    <source>
        <dbReference type="Proteomes" id="UP000326202"/>
    </source>
</evidence>
<dbReference type="Pfam" id="PF00378">
    <property type="entry name" value="ECH_1"/>
    <property type="match status" value="1"/>
</dbReference>
<evidence type="ECO:0000313" key="4">
    <source>
        <dbReference type="EMBL" id="QEX16061.1"/>
    </source>
</evidence>
<keyword evidence="2" id="KW-0456">Lyase</keyword>
<gene>
    <name evidence="4" type="ORF">FRZ44_13530</name>
</gene>
<evidence type="ECO:0000256" key="3">
    <source>
        <dbReference type="RuleBase" id="RU003707"/>
    </source>
</evidence>
<dbReference type="Gene3D" id="1.10.12.10">
    <property type="entry name" value="Lyase 2-enoyl-coa Hydratase, Chain A, domain 2"/>
    <property type="match status" value="1"/>
</dbReference>
<dbReference type="RefSeq" id="WP_151176460.1">
    <property type="nucleotide sequence ID" value="NZ_CP042906.1"/>
</dbReference>
<dbReference type="GO" id="GO:0006635">
    <property type="term" value="P:fatty acid beta-oxidation"/>
    <property type="evidence" value="ECO:0007669"/>
    <property type="project" value="TreeGrafter"/>
</dbReference>
<dbReference type="GO" id="GO:0016829">
    <property type="term" value="F:lyase activity"/>
    <property type="evidence" value="ECO:0007669"/>
    <property type="project" value="UniProtKB-KW"/>
</dbReference>
<protein>
    <submittedName>
        <fullName evidence="4">Enoyl-CoA hydratase</fullName>
    </submittedName>
</protein>
<dbReference type="EMBL" id="CP042906">
    <property type="protein sequence ID" value="QEX16061.1"/>
    <property type="molecule type" value="Genomic_DNA"/>
</dbReference>
<dbReference type="KEGG" id="htq:FRZ44_13530"/>
<dbReference type="InterPro" id="IPR018376">
    <property type="entry name" value="Enoyl-CoA_hyd/isom_CS"/>
</dbReference>
<dbReference type="PROSITE" id="PS00166">
    <property type="entry name" value="ENOYL_COA_HYDRATASE"/>
    <property type="match status" value="1"/>
</dbReference>
<dbReference type="PANTHER" id="PTHR11941">
    <property type="entry name" value="ENOYL-COA HYDRATASE-RELATED"/>
    <property type="match status" value="1"/>
</dbReference>
<name>A0A5J6MG09_9PROT</name>
<organism evidence="4 5">
    <name type="scientific">Hypericibacter terrae</name>
    <dbReference type="NCBI Taxonomy" id="2602015"/>
    <lineage>
        <taxon>Bacteria</taxon>
        <taxon>Pseudomonadati</taxon>
        <taxon>Pseudomonadota</taxon>
        <taxon>Alphaproteobacteria</taxon>
        <taxon>Rhodospirillales</taxon>
        <taxon>Dongiaceae</taxon>
        <taxon>Hypericibacter</taxon>
    </lineage>
</organism>